<comment type="subunit">
    <text evidence="3">Heptamer of 7 subunits arranged in a ring. Interacts with the chaperonin GroEL.</text>
</comment>
<organism evidence="5 6">
    <name type="scientific">Selenomonas dianae</name>
    <dbReference type="NCBI Taxonomy" id="135079"/>
    <lineage>
        <taxon>Bacteria</taxon>
        <taxon>Bacillati</taxon>
        <taxon>Bacillota</taxon>
        <taxon>Negativicutes</taxon>
        <taxon>Selenomonadales</taxon>
        <taxon>Selenomonadaceae</taxon>
        <taxon>Selenomonas</taxon>
    </lineage>
</organism>
<accession>A0ABN0T149</accession>
<dbReference type="SMART" id="SM00883">
    <property type="entry name" value="Cpn10"/>
    <property type="match status" value="1"/>
</dbReference>
<keyword evidence="3" id="KW-0963">Cytoplasm</keyword>
<comment type="function">
    <text evidence="3 4">Together with the chaperonin GroEL, plays an essential role in assisting protein folding. The GroEL-GroES system forms a nano-cage that allows encapsulation of the non-native substrate proteins and provides a physical environment optimized to promote and accelerate protein folding. GroES binds to the apical surface of the GroEL ring, thereby capping the opening of the GroEL channel.</text>
</comment>
<dbReference type="InterPro" id="IPR018369">
    <property type="entry name" value="Chaprnonin_Cpn10_CS"/>
</dbReference>
<dbReference type="PROSITE" id="PS00681">
    <property type="entry name" value="CHAPERONINS_CPN10"/>
    <property type="match status" value="1"/>
</dbReference>
<keyword evidence="6" id="KW-1185">Reference proteome</keyword>
<dbReference type="InterPro" id="IPR011032">
    <property type="entry name" value="GroES-like_sf"/>
</dbReference>
<dbReference type="SUPFAM" id="SSF50129">
    <property type="entry name" value="GroES-like"/>
    <property type="match status" value="1"/>
</dbReference>
<dbReference type="PRINTS" id="PR00297">
    <property type="entry name" value="CHAPERONIN10"/>
</dbReference>
<evidence type="ECO:0000256" key="3">
    <source>
        <dbReference type="HAMAP-Rule" id="MF_00580"/>
    </source>
</evidence>
<reference evidence="5 6" key="1">
    <citation type="journal article" date="2019" name="Int. J. Syst. Evol. Microbiol.">
        <title>The Global Catalogue of Microorganisms (GCM) 10K type strain sequencing project: providing services to taxonomists for standard genome sequencing and annotation.</title>
        <authorList>
            <consortium name="The Broad Institute Genomics Platform"/>
            <consortium name="The Broad Institute Genome Sequencing Center for Infectious Disease"/>
            <person name="Wu L."/>
            <person name="Ma J."/>
        </authorList>
    </citation>
    <scope>NUCLEOTIDE SEQUENCE [LARGE SCALE GENOMIC DNA]</scope>
    <source>
        <strain evidence="5 6">JCM 8542</strain>
    </source>
</reference>
<dbReference type="CDD" id="cd00320">
    <property type="entry name" value="cpn10"/>
    <property type="match status" value="1"/>
</dbReference>
<dbReference type="NCBIfam" id="NF001534">
    <property type="entry name" value="PRK00364.2-5"/>
    <property type="match status" value="1"/>
</dbReference>
<evidence type="ECO:0000313" key="5">
    <source>
        <dbReference type="EMBL" id="GAA0209022.1"/>
    </source>
</evidence>
<keyword evidence="2 3" id="KW-0143">Chaperone</keyword>
<dbReference type="PANTHER" id="PTHR10772">
    <property type="entry name" value="10 KDA HEAT SHOCK PROTEIN"/>
    <property type="match status" value="1"/>
</dbReference>
<dbReference type="NCBIfam" id="NF001533">
    <property type="entry name" value="PRK00364.2-4"/>
    <property type="match status" value="1"/>
</dbReference>
<name>A0ABN0T149_9FIRM</name>
<dbReference type="Pfam" id="PF00166">
    <property type="entry name" value="Cpn10"/>
    <property type="match status" value="1"/>
</dbReference>
<dbReference type="HAMAP" id="MF_00580">
    <property type="entry name" value="CH10"/>
    <property type="match status" value="1"/>
</dbReference>
<dbReference type="InterPro" id="IPR037124">
    <property type="entry name" value="Chaperonin_GroES_sf"/>
</dbReference>
<dbReference type="InterPro" id="IPR020818">
    <property type="entry name" value="Chaperonin_GroES"/>
</dbReference>
<evidence type="ECO:0000256" key="4">
    <source>
        <dbReference type="RuleBase" id="RU000535"/>
    </source>
</evidence>
<dbReference type="EMBL" id="BAAACR010000008">
    <property type="protein sequence ID" value="GAA0209022.1"/>
    <property type="molecule type" value="Genomic_DNA"/>
</dbReference>
<dbReference type="NCBIfam" id="NF001527">
    <property type="entry name" value="PRK00364.1-2"/>
    <property type="match status" value="1"/>
</dbReference>
<dbReference type="RefSeq" id="WP_304986741.1">
    <property type="nucleotide sequence ID" value="NZ_BAAACR010000008.1"/>
</dbReference>
<comment type="caution">
    <text evidence="5">The sequence shown here is derived from an EMBL/GenBank/DDBJ whole genome shotgun (WGS) entry which is preliminary data.</text>
</comment>
<proteinExistence type="inferred from homology"/>
<dbReference type="NCBIfam" id="NF001531">
    <property type="entry name" value="PRK00364.2-2"/>
    <property type="match status" value="1"/>
</dbReference>
<gene>
    <name evidence="3 5" type="primary">groES</name>
    <name evidence="3" type="synonym">groS</name>
    <name evidence="5" type="ORF">GCM10008919_10330</name>
</gene>
<dbReference type="Gene3D" id="2.30.33.40">
    <property type="entry name" value="GroES chaperonin"/>
    <property type="match status" value="1"/>
</dbReference>
<protein>
    <recommendedName>
        <fullName evidence="3">Co-chaperonin GroES</fullName>
    </recommendedName>
    <alternativeName>
        <fullName evidence="3">10 kDa chaperonin</fullName>
    </alternativeName>
    <alternativeName>
        <fullName evidence="3">Chaperonin-10</fullName>
        <shortName evidence="3">Cpn10</shortName>
    </alternativeName>
</protein>
<evidence type="ECO:0000256" key="1">
    <source>
        <dbReference type="ARBA" id="ARBA00006975"/>
    </source>
</evidence>
<dbReference type="Proteomes" id="UP001500399">
    <property type="component" value="Unassembled WGS sequence"/>
</dbReference>
<evidence type="ECO:0000313" key="6">
    <source>
        <dbReference type="Proteomes" id="UP001500399"/>
    </source>
</evidence>
<sequence length="93" mass="9883">MIKPLGERVVIEVAESDVTTASGIVLPDTAKEKPQKGKVVAVGTGKLLDNGERAALEVKVGDGVVFSKYSGSEIKVDDKDYLIVRESDILAIL</sequence>
<comment type="subcellular location">
    <subcellularLocation>
        <location evidence="3">Cytoplasm</location>
    </subcellularLocation>
</comment>
<comment type="similarity">
    <text evidence="1 3 4">Belongs to the GroES chaperonin family.</text>
</comment>
<dbReference type="PANTHER" id="PTHR10772:SF58">
    <property type="entry name" value="CO-CHAPERONIN GROES"/>
    <property type="match status" value="1"/>
</dbReference>
<evidence type="ECO:0000256" key="2">
    <source>
        <dbReference type="ARBA" id="ARBA00023186"/>
    </source>
</evidence>